<reference evidence="1" key="1">
    <citation type="submission" date="2020-02" db="EMBL/GenBank/DDBJ databases">
        <authorList>
            <person name="Meier V. D."/>
        </authorList>
    </citation>
    <scope>NUCLEOTIDE SEQUENCE</scope>
    <source>
        <strain evidence="1">AVDCRST_MAG79</strain>
    </source>
</reference>
<sequence length="131" mass="14234">GGYLLNKKRDVRAAISSTYRCDPRTETEPNLLVCHSDQDPLTTADRIADEVKPADRRATGVGVFLRYRNDMVATLGEQGGSRIEVTNEKDGYRRHYDYVGGYWGLYTLGNVFGSGGGRGEGFRGGGPGAGK</sequence>
<protein>
    <submittedName>
        <fullName evidence="1">Uncharacterized protein</fullName>
    </submittedName>
</protein>
<name>A0A6J4U8M8_9ACTN</name>
<dbReference type="Pfam" id="PF14042">
    <property type="entry name" value="DUF4247"/>
    <property type="match status" value="1"/>
</dbReference>
<dbReference type="EMBL" id="CADCWC010000283">
    <property type="protein sequence ID" value="CAA9541138.1"/>
    <property type="molecule type" value="Genomic_DNA"/>
</dbReference>
<accession>A0A6J4U8M8</accession>
<dbReference type="InterPro" id="IPR025341">
    <property type="entry name" value="DUF4247"/>
</dbReference>
<gene>
    <name evidence="1" type="ORF">AVDCRST_MAG79-1872</name>
</gene>
<proteinExistence type="predicted"/>
<dbReference type="AlphaFoldDB" id="A0A6J4U8M8"/>
<evidence type="ECO:0000313" key="1">
    <source>
        <dbReference type="EMBL" id="CAA9541138.1"/>
    </source>
</evidence>
<feature type="non-terminal residue" evidence="1">
    <location>
        <position position="1"/>
    </location>
</feature>
<organism evidence="1">
    <name type="scientific">uncultured Thermoleophilia bacterium</name>
    <dbReference type="NCBI Taxonomy" id="1497501"/>
    <lineage>
        <taxon>Bacteria</taxon>
        <taxon>Bacillati</taxon>
        <taxon>Actinomycetota</taxon>
        <taxon>Thermoleophilia</taxon>
        <taxon>environmental samples</taxon>
    </lineage>
</organism>